<protein>
    <submittedName>
        <fullName evidence="1">Uncharacterized protein</fullName>
    </submittedName>
</protein>
<dbReference type="Proteomes" id="UP001163046">
    <property type="component" value="Unassembled WGS sequence"/>
</dbReference>
<evidence type="ECO:0000313" key="2">
    <source>
        <dbReference type="Proteomes" id="UP001163046"/>
    </source>
</evidence>
<reference evidence="1" key="1">
    <citation type="submission" date="2023-01" db="EMBL/GenBank/DDBJ databases">
        <title>Genome assembly of the deep-sea coral Lophelia pertusa.</title>
        <authorList>
            <person name="Herrera S."/>
            <person name="Cordes E."/>
        </authorList>
    </citation>
    <scope>NUCLEOTIDE SEQUENCE</scope>
    <source>
        <strain evidence="1">USNM1676648</strain>
        <tissue evidence="1">Polyp</tissue>
    </source>
</reference>
<keyword evidence="2" id="KW-1185">Reference proteome</keyword>
<sequence length="102" mass="11203">MAKFTGFDNTCDLSAVLGMLANASVFHTLIQTNAKDVRSQVRTSGAIATSTTGPSLNLTIAFSSWKRWFVHWGCQKPIRIKNLMTFVTEDQRLDAVHGMPSG</sequence>
<evidence type="ECO:0000313" key="1">
    <source>
        <dbReference type="EMBL" id="KAJ7378773.1"/>
    </source>
</evidence>
<proteinExistence type="predicted"/>
<dbReference type="EMBL" id="MU826363">
    <property type="protein sequence ID" value="KAJ7378773.1"/>
    <property type="molecule type" value="Genomic_DNA"/>
</dbReference>
<name>A0A9W9ZDP5_9CNID</name>
<gene>
    <name evidence="1" type="ORF">OS493_021359</name>
</gene>
<accession>A0A9W9ZDP5</accession>
<dbReference type="OrthoDB" id="5988093at2759"/>
<comment type="caution">
    <text evidence="1">The sequence shown here is derived from an EMBL/GenBank/DDBJ whole genome shotgun (WGS) entry which is preliminary data.</text>
</comment>
<organism evidence="1 2">
    <name type="scientific">Desmophyllum pertusum</name>
    <dbReference type="NCBI Taxonomy" id="174260"/>
    <lineage>
        <taxon>Eukaryota</taxon>
        <taxon>Metazoa</taxon>
        <taxon>Cnidaria</taxon>
        <taxon>Anthozoa</taxon>
        <taxon>Hexacorallia</taxon>
        <taxon>Scleractinia</taxon>
        <taxon>Caryophylliina</taxon>
        <taxon>Caryophylliidae</taxon>
        <taxon>Desmophyllum</taxon>
    </lineage>
</organism>
<dbReference type="AlphaFoldDB" id="A0A9W9ZDP5"/>